<comment type="caution">
    <text evidence="3">The sequence shown here is derived from an EMBL/GenBank/DDBJ whole genome shotgun (WGS) entry which is preliminary data.</text>
</comment>
<dbReference type="Gene3D" id="1.10.510.10">
    <property type="entry name" value="Transferase(Phosphotransferase) domain 1"/>
    <property type="match status" value="1"/>
</dbReference>
<evidence type="ECO:0000313" key="3">
    <source>
        <dbReference type="EMBL" id="KAA8910161.1"/>
    </source>
</evidence>
<dbReference type="GO" id="GO:0004672">
    <property type="term" value="F:protein kinase activity"/>
    <property type="evidence" value="ECO:0007669"/>
    <property type="project" value="InterPro"/>
</dbReference>
<organism evidence="3 4">
    <name type="scientific">Sphaerosporella brunnea</name>
    <dbReference type="NCBI Taxonomy" id="1250544"/>
    <lineage>
        <taxon>Eukaryota</taxon>
        <taxon>Fungi</taxon>
        <taxon>Dikarya</taxon>
        <taxon>Ascomycota</taxon>
        <taxon>Pezizomycotina</taxon>
        <taxon>Pezizomycetes</taxon>
        <taxon>Pezizales</taxon>
        <taxon>Pyronemataceae</taxon>
        <taxon>Sphaerosporella</taxon>
    </lineage>
</organism>
<gene>
    <name evidence="3" type="ORF">FN846DRAFT_905157</name>
</gene>
<dbReference type="EMBL" id="VXIS01000049">
    <property type="protein sequence ID" value="KAA8910161.1"/>
    <property type="molecule type" value="Genomic_DNA"/>
</dbReference>
<feature type="domain" description="Protein kinase" evidence="2">
    <location>
        <begin position="1"/>
        <end position="216"/>
    </location>
</feature>
<sequence length="216" mass="23646">MPGDRCPHLPTLLFATHDGKEYGMLPVGRPVDPATLNQTPDHTRQILRDVLAGMDWLHERCWLHRDIRWDNIVLDSDGRAVLVDLGGATMLNEVCGEYMGGWICVPPQLLAENAMHQPYVPKVSDDYHAMVLLVNTLLFPYSQRGFNSGNIGFSTSVVALDASPLCRDEFGVLDAPGVIRDRVDGPDAGGETSDDDDESLHALLQSLAETALDGPD</sequence>
<evidence type="ECO:0000256" key="1">
    <source>
        <dbReference type="SAM" id="MobiDB-lite"/>
    </source>
</evidence>
<evidence type="ECO:0000259" key="2">
    <source>
        <dbReference type="PROSITE" id="PS50011"/>
    </source>
</evidence>
<keyword evidence="4" id="KW-1185">Reference proteome</keyword>
<protein>
    <recommendedName>
        <fullName evidence="2">Protein kinase domain-containing protein</fullName>
    </recommendedName>
</protein>
<dbReference type="OrthoDB" id="4062651at2759"/>
<dbReference type="Pfam" id="PF00069">
    <property type="entry name" value="Pkinase"/>
    <property type="match status" value="1"/>
</dbReference>
<evidence type="ECO:0000313" key="4">
    <source>
        <dbReference type="Proteomes" id="UP000326924"/>
    </source>
</evidence>
<dbReference type="GO" id="GO:0005524">
    <property type="term" value="F:ATP binding"/>
    <property type="evidence" value="ECO:0007669"/>
    <property type="project" value="InterPro"/>
</dbReference>
<proteinExistence type="predicted"/>
<dbReference type="Proteomes" id="UP000326924">
    <property type="component" value="Unassembled WGS sequence"/>
</dbReference>
<name>A0A5J5F2Y5_9PEZI</name>
<reference evidence="3 4" key="1">
    <citation type="submission" date="2019-09" db="EMBL/GenBank/DDBJ databases">
        <title>Draft genome of the ectomycorrhizal ascomycete Sphaerosporella brunnea.</title>
        <authorList>
            <consortium name="DOE Joint Genome Institute"/>
            <person name="Benucci G.M."/>
            <person name="Marozzi G."/>
            <person name="Antonielli L."/>
            <person name="Sanchez S."/>
            <person name="Marco P."/>
            <person name="Wang X."/>
            <person name="Falini L.B."/>
            <person name="Barry K."/>
            <person name="Haridas S."/>
            <person name="Lipzen A."/>
            <person name="Labutti K."/>
            <person name="Grigoriev I.V."/>
            <person name="Murat C."/>
            <person name="Martin F."/>
            <person name="Albertini E."/>
            <person name="Donnini D."/>
            <person name="Bonito G."/>
        </authorList>
    </citation>
    <scope>NUCLEOTIDE SEQUENCE [LARGE SCALE GENOMIC DNA]</scope>
    <source>
        <strain evidence="3 4">Sb_GMNB300</strain>
    </source>
</reference>
<dbReference type="AlphaFoldDB" id="A0A5J5F2Y5"/>
<feature type="region of interest" description="Disordered" evidence="1">
    <location>
        <begin position="181"/>
        <end position="200"/>
    </location>
</feature>
<accession>A0A5J5F2Y5</accession>
<dbReference type="PROSITE" id="PS50011">
    <property type="entry name" value="PROTEIN_KINASE_DOM"/>
    <property type="match status" value="1"/>
</dbReference>
<dbReference type="InParanoid" id="A0A5J5F2Y5"/>
<dbReference type="InterPro" id="IPR011009">
    <property type="entry name" value="Kinase-like_dom_sf"/>
</dbReference>
<dbReference type="SUPFAM" id="SSF56112">
    <property type="entry name" value="Protein kinase-like (PK-like)"/>
    <property type="match status" value="1"/>
</dbReference>
<dbReference type="InterPro" id="IPR000719">
    <property type="entry name" value="Prot_kinase_dom"/>
</dbReference>